<feature type="compositionally biased region" description="Basic and acidic residues" evidence="3">
    <location>
        <begin position="276"/>
        <end position="287"/>
    </location>
</feature>
<dbReference type="InterPro" id="IPR020904">
    <property type="entry name" value="Sc_DH/Rdtase_CS"/>
</dbReference>
<name>A0A839S2V7_9PSEU</name>
<dbReference type="SMART" id="SM00822">
    <property type="entry name" value="PKS_KR"/>
    <property type="match status" value="1"/>
</dbReference>
<keyword evidence="6" id="KW-1185">Reference proteome</keyword>
<comment type="similarity">
    <text evidence="1">Belongs to the short-chain dehydrogenases/reductases (SDR) family.</text>
</comment>
<keyword evidence="2" id="KW-0560">Oxidoreductase</keyword>
<evidence type="ECO:0000256" key="1">
    <source>
        <dbReference type="ARBA" id="ARBA00006484"/>
    </source>
</evidence>
<evidence type="ECO:0000256" key="2">
    <source>
        <dbReference type="ARBA" id="ARBA00023002"/>
    </source>
</evidence>
<evidence type="ECO:0000256" key="3">
    <source>
        <dbReference type="SAM" id="MobiDB-lite"/>
    </source>
</evidence>
<feature type="compositionally biased region" description="Low complexity" evidence="3">
    <location>
        <begin position="261"/>
        <end position="275"/>
    </location>
</feature>
<dbReference type="FunFam" id="3.40.50.720:FF:000084">
    <property type="entry name" value="Short-chain dehydrogenase reductase"/>
    <property type="match status" value="1"/>
</dbReference>
<feature type="domain" description="Ketoreductase" evidence="4">
    <location>
        <begin position="20"/>
        <end position="193"/>
    </location>
</feature>
<reference evidence="5 6" key="1">
    <citation type="submission" date="2020-08" db="EMBL/GenBank/DDBJ databases">
        <title>Genomic Encyclopedia of Type Strains, Phase III (KMG-III): the genomes of soil and plant-associated and newly described type strains.</title>
        <authorList>
            <person name="Whitman W."/>
        </authorList>
    </citation>
    <scope>NUCLEOTIDE SEQUENCE [LARGE SCALE GENOMIC DNA]</scope>
    <source>
        <strain evidence="5 6">CECT 8577</strain>
    </source>
</reference>
<comment type="caution">
    <text evidence="5">The sequence shown here is derived from an EMBL/GenBank/DDBJ whole genome shotgun (WGS) entry which is preliminary data.</text>
</comment>
<dbReference type="RefSeq" id="WP_183655178.1">
    <property type="nucleotide sequence ID" value="NZ_JACHWU010000003.1"/>
</dbReference>
<dbReference type="PANTHER" id="PTHR43639">
    <property type="entry name" value="OXIDOREDUCTASE, SHORT-CHAIN DEHYDROGENASE/REDUCTASE FAMILY (AFU_ORTHOLOGUE AFUA_5G02870)"/>
    <property type="match status" value="1"/>
</dbReference>
<accession>A0A839S2V7</accession>
<dbReference type="SUPFAM" id="SSF51735">
    <property type="entry name" value="NAD(P)-binding Rossmann-fold domains"/>
    <property type="match status" value="1"/>
</dbReference>
<sequence>MGARGTEVFVADRELSYDGAVVLVTGGARGVGAGISATFRELGARVVVCGRTPPGASDACFVECDVRDPGQIEAMMEQVLERWGRLDVVVNNAGGAPHAAAAEASPRFHDKIVQLNLLAPLHVAQQANAVMRRQDDGGSIVMVGSVSGRRSSPGTAAYGAAKAGLENLTASLAVEWAPKVRVNALAVGMVRTEQAHLHYGSEEGIAAVGATVPLGRLAEPAEIGRCAAFLASPLASYVTGASLLVHGGGERPAFLTAADANDAAADPGGTTGTATADRDIRRENAHG</sequence>
<dbReference type="InterPro" id="IPR002347">
    <property type="entry name" value="SDR_fam"/>
</dbReference>
<dbReference type="Gene3D" id="3.40.50.720">
    <property type="entry name" value="NAD(P)-binding Rossmann-like Domain"/>
    <property type="match status" value="1"/>
</dbReference>
<gene>
    <name evidence="5" type="ORF">FHS23_003064</name>
</gene>
<dbReference type="Proteomes" id="UP000550714">
    <property type="component" value="Unassembled WGS sequence"/>
</dbReference>
<evidence type="ECO:0000313" key="6">
    <source>
        <dbReference type="Proteomes" id="UP000550714"/>
    </source>
</evidence>
<feature type="region of interest" description="Disordered" evidence="3">
    <location>
        <begin position="261"/>
        <end position="287"/>
    </location>
</feature>
<dbReference type="NCBIfam" id="NF005893">
    <property type="entry name" value="PRK07856.1"/>
    <property type="match status" value="1"/>
</dbReference>
<dbReference type="GO" id="GO:0016491">
    <property type="term" value="F:oxidoreductase activity"/>
    <property type="evidence" value="ECO:0007669"/>
    <property type="project" value="UniProtKB-KW"/>
</dbReference>
<dbReference type="InterPro" id="IPR036291">
    <property type="entry name" value="NAD(P)-bd_dom_sf"/>
</dbReference>
<dbReference type="EMBL" id="JACHWU010000003">
    <property type="protein sequence ID" value="MBB3052035.1"/>
    <property type="molecule type" value="Genomic_DNA"/>
</dbReference>
<protein>
    <submittedName>
        <fullName evidence="5">NAD(P)-dependent dehydrogenase (Short-subunit alcohol dehydrogenase family)</fullName>
    </submittedName>
</protein>
<dbReference type="Pfam" id="PF13561">
    <property type="entry name" value="adh_short_C2"/>
    <property type="match status" value="1"/>
</dbReference>
<dbReference type="CDD" id="cd05233">
    <property type="entry name" value="SDR_c"/>
    <property type="match status" value="1"/>
</dbReference>
<organism evidence="5 6">
    <name type="scientific">Prauserella isguenensis</name>
    <dbReference type="NCBI Taxonomy" id="1470180"/>
    <lineage>
        <taxon>Bacteria</taxon>
        <taxon>Bacillati</taxon>
        <taxon>Actinomycetota</taxon>
        <taxon>Actinomycetes</taxon>
        <taxon>Pseudonocardiales</taxon>
        <taxon>Pseudonocardiaceae</taxon>
        <taxon>Prauserella</taxon>
    </lineage>
</organism>
<dbReference type="AlphaFoldDB" id="A0A839S2V7"/>
<dbReference type="InterPro" id="IPR057326">
    <property type="entry name" value="KR_dom"/>
</dbReference>
<dbReference type="PANTHER" id="PTHR43639:SF1">
    <property type="entry name" value="SHORT-CHAIN DEHYDROGENASE_REDUCTASE FAMILY PROTEIN"/>
    <property type="match status" value="1"/>
</dbReference>
<dbReference type="PRINTS" id="PR00080">
    <property type="entry name" value="SDRFAMILY"/>
</dbReference>
<evidence type="ECO:0000313" key="5">
    <source>
        <dbReference type="EMBL" id="MBB3052035.1"/>
    </source>
</evidence>
<proteinExistence type="inferred from homology"/>
<dbReference type="PROSITE" id="PS00061">
    <property type="entry name" value="ADH_SHORT"/>
    <property type="match status" value="1"/>
</dbReference>
<dbReference type="PRINTS" id="PR00081">
    <property type="entry name" value="GDHRDH"/>
</dbReference>
<evidence type="ECO:0000259" key="4">
    <source>
        <dbReference type="SMART" id="SM00822"/>
    </source>
</evidence>